<gene>
    <name evidence="3" type="ORF">ACHHYP_10310</name>
</gene>
<feature type="transmembrane region" description="Helical" evidence="2">
    <location>
        <begin position="39"/>
        <end position="59"/>
    </location>
</feature>
<name>A0A1V9YLR0_ACHHY</name>
<evidence type="ECO:0000313" key="4">
    <source>
        <dbReference type="Proteomes" id="UP000243579"/>
    </source>
</evidence>
<comment type="caution">
    <text evidence="3">The sequence shown here is derived from an EMBL/GenBank/DDBJ whole genome shotgun (WGS) entry which is preliminary data.</text>
</comment>
<evidence type="ECO:0000313" key="3">
    <source>
        <dbReference type="EMBL" id="OQR86644.1"/>
    </source>
</evidence>
<dbReference type="OrthoDB" id="75792at2759"/>
<dbReference type="Proteomes" id="UP000243579">
    <property type="component" value="Unassembled WGS sequence"/>
</dbReference>
<organism evidence="3 4">
    <name type="scientific">Achlya hypogyna</name>
    <name type="common">Oomycete</name>
    <name type="synonym">Protoachlya hypogyna</name>
    <dbReference type="NCBI Taxonomy" id="1202772"/>
    <lineage>
        <taxon>Eukaryota</taxon>
        <taxon>Sar</taxon>
        <taxon>Stramenopiles</taxon>
        <taxon>Oomycota</taxon>
        <taxon>Saprolegniomycetes</taxon>
        <taxon>Saprolegniales</taxon>
        <taxon>Achlyaceae</taxon>
        <taxon>Achlya</taxon>
    </lineage>
</organism>
<keyword evidence="2" id="KW-1133">Transmembrane helix</keyword>
<feature type="compositionally biased region" description="Basic and acidic residues" evidence="1">
    <location>
        <begin position="94"/>
        <end position="113"/>
    </location>
</feature>
<accession>A0A1V9YLR0</accession>
<evidence type="ECO:0000256" key="2">
    <source>
        <dbReference type="SAM" id="Phobius"/>
    </source>
</evidence>
<keyword evidence="2" id="KW-0472">Membrane</keyword>
<feature type="transmembrane region" description="Helical" evidence="2">
    <location>
        <begin position="7"/>
        <end position="27"/>
    </location>
</feature>
<dbReference type="EMBL" id="JNBR01001491">
    <property type="protein sequence ID" value="OQR86644.1"/>
    <property type="molecule type" value="Genomic_DNA"/>
</dbReference>
<feature type="region of interest" description="Disordered" evidence="1">
    <location>
        <begin position="94"/>
        <end position="154"/>
    </location>
</feature>
<proteinExistence type="predicted"/>
<keyword evidence="2" id="KW-0812">Transmembrane</keyword>
<keyword evidence="4" id="KW-1185">Reference proteome</keyword>
<protein>
    <submittedName>
        <fullName evidence="3">Uncharacterized protein</fullName>
    </submittedName>
</protein>
<reference evidence="3 4" key="1">
    <citation type="journal article" date="2014" name="Genome Biol. Evol.">
        <title>The secreted proteins of Achlya hypogyna and Thraustotheca clavata identify the ancestral oomycete secretome and reveal gene acquisitions by horizontal gene transfer.</title>
        <authorList>
            <person name="Misner I."/>
            <person name="Blouin N."/>
            <person name="Leonard G."/>
            <person name="Richards T.A."/>
            <person name="Lane C.E."/>
        </authorList>
    </citation>
    <scope>NUCLEOTIDE SEQUENCE [LARGE SCALE GENOMIC DNA]</scope>
    <source>
        <strain evidence="3 4">ATCC 48635</strain>
    </source>
</reference>
<sequence length="154" mass="16975">MAGPIGGFLRANGVVALGLIGASIFYLDKIDEVLEFVQTYGWFLVLLVGVVLYLDQLLGRQLVQWDIARSLQAANDPSRVDILRVEARKARERQQLELEAQSKAHQEASALKKKEARKPPPSPRPSTSNEYNPLMGGTSGARYKPSGFQRPRGG</sequence>
<dbReference type="AlphaFoldDB" id="A0A1V9YLR0"/>
<evidence type="ECO:0000256" key="1">
    <source>
        <dbReference type="SAM" id="MobiDB-lite"/>
    </source>
</evidence>